<feature type="transmembrane region" description="Helical" evidence="2">
    <location>
        <begin position="63"/>
        <end position="88"/>
    </location>
</feature>
<feature type="transmembrane region" description="Helical" evidence="2">
    <location>
        <begin position="17"/>
        <end position="36"/>
    </location>
</feature>
<comment type="caution">
    <text evidence="3">The sequence shown here is derived from an EMBL/GenBank/DDBJ whole genome shotgun (WGS) entry which is preliminary data.</text>
</comment>
<evidence type="ECO:0000313" key="3">
    <source>
        <dbReference type="EMBL" id="MCB4823565.1"/>
    </source>
</evidence>
<gene>
    <name evidence="3" type="ORF">LHA35_17685</name>
</gene>
<reference evidence="3" key="1">
    <citation type="submission" date="2021-10" db="EMBL/GenBank/DDBJ databases">
        <title>Roseicella aerolatum sp. nov., isolated from aerosols of e-waste dismantling site.</title>
        <authorList>
            <person name="Qin T."/>
        </authorList>
    </citation>
    <scope>NUCLEOTIDE SEQUENCE</scope>
    <source>
        <strain evidence="3">GB24</strain>
    </source>
</reference>
<name>A0A9X1II99_9PROT</name>
<accession>A0A9X1II99</accession>
<proteinExistence type="predicted"/>
<dbReference type="RefSeq" id="WP_226610441.1">
    <property type="nucleotide sequence ID" value="NZ_JAJAQI010000028.1"/>
</dbReference>
<evidence type="ECO:0000256" key="2">
    <source>
        <dbReference type="SAM" id="Phobius"/>
    </source>
</evidence>
<evidence type="ECO:0000313" key="4">
    <source>
        <dbReference type="Proteomes" id="UP001139311"/>
    </source>
</evidence>
<organism evidence="3 4">
    <name type="scientific">Roseicella aerolata</name>
    <dbReference type="NCBI Taxonomy" id="2883479"/>
    <lineage>
        <taxon>Bacteria</taxon>
        <taxon>Pseudomonadati</taxon>
        <taxon>Pseudomonadota</taxon>
        <taxon>Alphaproteobacteria</taxon>
        <taxon>Acetobacterales</taxon>
        <taxon>Roseomonadaceae</taxon>
        <taxon>Roseicella</taxon>
    </lineage>
</organism>
<feature type="transmembrane region" description="Helical" evidence="2">
    <location>
        <begin position="140"/>
        <end position="161"/>
    </location>
</feature>
<feature type="region of interest" description="Disordered" evidence="1">
    <location>
        <begin position="190"/>
        <end position="211"/>
    </location>
</feature>
<sequence length="448" mass="46971">MTATQLRQWWADLLASFWLRPAVMTLGAILLAQLLVQSEGSLDLPAPLDGWVYAGGTSGARDVLGVIAGAMIGVAGTTFSITVAALTLASNQMGPRLLRNFTRDPGNQYALGALVATFAYSLVALRSVHEAEGGDFVPQLAVSVALLLAFGCVGVLIWFLHHVATSISVERVVALVHGDLSAALTALPRGERPADRSGRAEAGLHPAGETAPLRAPGGGYLRVLDDAALADWAEEHDATLCLRLRPGGFVFPCSVIGEVAPAGAQGEAQAALGRAMSLGDTRSVEQDLEFAVRQLVEVGLRALSPGINDPFTAIAVLDRLGAALCDLAGRELPDGHTVRGGRLRVVRPATDYPGLLDAMFHMLRQNGAGQPAVMIRLLEVLAEVGAVERDPDRRQALYRHAALAREAALAGTDDTAARAAIEERHARLPAALGMIAPALASRPRHGAA</sequence>
<dbReference type="InterPro" id="IPR018723">
    <property type="entry name" value="DUF2254_membrane"/>
</dbReference>
<keyword evidence="4" id="KW-1185">Reference proteome</keyword>
<dbReference type="EMBL" id="JAJAQI010000028">
    <property type="protein sequence ID" value="MCB4823565.1"/>
    <property type="molecule type" value="Genomic_DNA"/>
</dbReference>
<keyword evidence="2" id="KW-0472">Membrane</keyword>
<keyword evidence="2" id="KW-1133">Transmembrane helix</keyword>
<keyword evidence="2" id="KW-0812">Transmembrane</keyword>
<evidence type="ECO:0000256" key="1">
    <source>
        <dbReference type="SAM" id="MobiDB-lite"/>
    </source>
</evidence>
<dbReference type="AlphaFoldDB" id="A0A9X1II99"/>
<dbReference type="Pfam" id="PF10011">
    <property type="entry name" value="DUF2254"/>
    <property type="match status" value="1"/>
</dbReference>
<feature type="compositionally biased region" description="Basic and acidic residues" evidence="1">
    <location>
        <begin position="190"/>
        <end position="199"/>
    </location>
</feature>
<protein>
    <submittedName>
        <fullName evidence="3">DUF2254 domain-containing protein</fullName>
    </submittedName>
</protein>
<feature type="transmembrane region" description="Helical" evidence="2">
    <location>
        <begin position="109"/>
        <end position="128"/>
    </location>
</feature>
<dbReference type="Proteomes" id="UP001139311">
    <property type="component" value="Unassembled WGS sequence"/>
</dbReference>